<organism evidence="1 2">
    <name type="scientific">Hibiscus trionum</name>
    <name type="common">Flower of an hour</name>
    <dbReference type="NCBI Taxonomy" id="183268"/>
    <lineage>
        <taxon>Eukaryota</taxon>
        <taxon>Viridiplantae</taxon>
        <taxon>Streptophyta</taxon>
        <taxon>Embryophyta</taxon>
        <taxon>Tracheophyta</taxon>
        <taxon>Spermatophyta</taxon>
        <taxon>Magnoliopsida</taxon>
        <taxon>eudicotyledons</taxon>
        <taxon>Gunneridae</taxon>
        <taxon>Pentapetalae</taxon>
        <taxon>rosids</taxon>
        <taxon>malvids</taxon>
        <taxon>Malvales</taxon>
        <taxon>Malvaceae</taxon>
        <taxon>Malvoideae</taxon>
        <taxon>Hibiscus</taxon>
    </lineage>
</organism>
<name>A0A9W7HFM0_HIBTR</name>
<reference evidence="1" key="1">
    <citation type="submission" date="2023-05" db="EMBL/GenBank/DDBJ databases">
        <title>Genome and transcriptome analyses reveal genes involved in the formation of fine ridges on petal epidermal cells in Hibiscus trionum.</title>
        <authorList>
            <person name="Koshimizu S."/>
            <person name="Masuda S."/>
            <person name="Ishii T."/>
            <person name="Shirasu K."/>
            <person name="Hoshino A."/>
            <person name="Arita M."/>
        </authorList>
    </citation>
    <scope>NUCLEOTIDE SEQUENCE</scope>
    <source>
        <strain evidence="1">Hamamatsu line</strain>
    </source>
</reference>
<dbReference type="Proteomes" id="UP001165190">
    <property type="component" value="Unassembled WGS sequence"/>
</dbReference>
<keyword evidence="2" id="KW-1185">Reference proteome</keyword>
<evidence type="ECO:0000313" key="1">
    <source>
        <dbReference type="EMBL" id="GMI76376.1"/>
    </source>
</evidence>
<gene>
    <name evidence="1" type="ORF">HRI_001306900</name>
</gene>
<sequence length="84" mass="8803">MASSIAIRRAPVSTLFSKLLNLSPLRTASVATLAPSTPMLSSLTLTKTTASSTLSAKLTALSLADAILPVSSLMYLIHFQLQEA</sequence>
<dbReference type="AlphaFoldDB" id="A0A9W7HFM0"/>
<dbReference type="EMBL" id="BSYR01000012">
    <property type="protein sequence ID" value="GMI76376.1"/>
    <property type="molecule type" value="Genomic_DNA"/>
</dbReference>
<accession>A0A9W7HFM0</accession>
<evidence type="ECO:0000313" key="2">
    <source>
        <dbReference type="Proteomes" id="UP001165190"/>
    </source>
</evidence>
<protein>
    <submittedName>
        <fullName evidence="1">Uncharacterized protein</fullName>
    </submittedName>
</protein>
<proteinExistence type="predicted"/>
<comment type="caution">
    <text evidence="1">The sequence shown here is derived from an EMBL/GenBank/DDBJ whole genome shotgun (WGS) entry which is preliminary data.</text>
</comment>